<name>A0A086K3M3_TOXGO</name>
<accession>A0A086K3M3</accession>
<dbReference type="AlphaFoldDB" id="A0A086K3M3"/>
<evidence type="ECO:0000256" key="1">
    <source>
        <dbReference type="SAM" id="MobiDB-lite"/>
    </source>
</evidence>
<dbReference type="Proteomes" id="UP000028837">
    <property type="component" value="Unassembled WGS sequence"/>
</dbReference>
<evidence type="ECO:0000313" key="3">
    <source>
        <dbReference type="Proteomes" id="UP000028837"/>
    </source>
</evidence>
<evidence type="ECO:0000313" key="2">
    <source>
        <dbReference type="EMBL" id="KFG38991.1"/>
    </source>
</evidence>
<dbReference type="EMBL" id="AHZU02000883">
    <property type="protein sequence ID" value="KFG38991.1"/>
    <property type="molecule type" value="Genomic_DNA"/>
</dbReference>
<gene>
    <name evidence="2" type="ORF">TGDOM2_279405</name>
</gene>
<sequence>MSLMLFSAVSPQRALSLSGAGARIVPLVLQPISLSVVKTAATWEHWVERRDRAQSLSGAEDSRTPNAEAWTTNTPKIQGAQLLAGGTQERAKDERRWLLHSRRDVQPPILAVRPIFLQQPQRPSATSSVSSEWTDLSSMTIPHVCLLVGHVPPLPKSTCRQLSCC</sequence>
<proteinExistence type="predicted"/>
<feature type="region of interest" description="Disordered" evidence="1">
    <location>
        <begin position="52"/>
        <end position="88"/>
    </location>
</feature>
<protein>
    <submittedName>
        <fullName evidence="2">Uncharacterized protein</fullName>
    </submittedName>
</protein>
<organism evidence="2 3">
    <name type="scientific">Toxoplasma gondii GAB2-2007-GAL-DOM2</name>
    <dbReference type="NCBI Taxonomy" id="1130820"/>
    <lineage>
        <taxon>Eukaryota</taxon>
        <taxon>Sar</taxon>
        <taxon>Alveolata</taxon>
        <taxon>Apicomplexa</taxon>
        <taxon>Conoidasida</taxon>
        <taxon>Coccidia</taxon>
        <taxon>Eucoccidiorida</taxon>
        <taxon>Eimeriorina</taxon>
        <taxon>Sarcocystidae</taxon>
        <taxon>Toxoplasma</taxon>
    </lineage>
</organism>
<reference evidence="2 3" key="1">
    <citation type="submission" date="2014-02" db="EMBL/GenBank/DDBJ databases">
        <authorList>
            <person name="Sibley D."/>
            <person name="Venepally P."/>
            <person name="Karamycheva S."/>
            <person name="Hadjithomas M."/>
            <person name="Khan A."/>
            <person name="Brunk B."/>
            <person name="Roos D."/>
            <person name="Caler E."/>
            <person name="Lorenzi H."/>
        </authorList>
    </citation>
    <scope>NUCLEOTIDE SEQUENCE [LARGE SCALE GENOMIC DNA]</scope>
    <source>
        <strain evidence="2 3">GAB2-2007-GAL-DOM2</strain>
    </source>
</reference>
<dbReference type="VEuPathDB" id="ToxoDB:TGDOM2_279405"/>
<comment type="caution">
    <text evidence="2">The sequence shown here is derived from an EMBL/GenBank/DDBJ whole genome shotgun (WGS) entry which is preliminary data.</text>
</comment>